<dbReference type="PANTHER" id="PTHR43798:SF31">
    <property type="entry name" value="AB HYDROLASE SUPERFAMILY PROTEIN YCLE"/>
    <property type="match status" value="1"/>
</dbReference>
<reference evidence="3 4" key="1">
    <citation type="journal article" date="2016" name="Mol. Biol. Evol.">
        <title>Comparative Genomics of Early-Diverging Mushroom-Forming Fungi Provides Insights into the Origins of Lignocellulose Decay Capabilities.</title>
        <authorList>
            <person name="Nagy L.G."/>
            <person name="Riley R."/>
            <person name="Tritt A."/>
            <person name="Adam C."/>
            <person name="Daum C."/>
            <person name="Floudas D."/>
            <person name="Sun H."/>
            <person name="Yadav J.S."/>
            <person name="Pangilinan J."/>
            <person name="Larsson K.H."/>
            <person name="Matsuura K."/>
            <person name="Barry K."/>
            <person name="Labutti K."/>
            <person name="Kuo R."/>
            <person name="Ohm R.A."/>
            <person name="Bhattacharya S.S."/>
            <person name="Shirouzu T."/>
            <person name="Yoshinaga Y."/>
            <person name="Martin F.M."/>
            <person name="Grigoriev I.V."/>
            <person name="Hibbett D.S."/>
        </authorList>
    </citation>
    <scope>NUCLEOTIDE SEQUENCE [LARGE SCALE GENOMIC DNA]</scope>
    <source>
        <strain evidence="3 4">93-53</strain>
    </source>
</reference>
<dbReference type="InterPro" id="IPR050266">
    <property type="entry name" value="AB_hydrolase_sf"/>
</dbReference>
<dbReference type="EMBL" id="KV427633">
    <property type="protein sequence ID" value="KZT04972.1"/>
    <property type="molecule type" value="Genomic_DNA"/>
</dbReference>
<dbReference type="AlphaFoldDB" id="A0A165DIQ8"/>
<proteinExistence type="predicted"/>
<dbReference type="OrthoDB" id="408373at2759"/>
<dbReference type="SUPFAM" id="SSF53474">
    <property type="entry name" value="alpha/beta-Hydrolases"/>
    <property type="match status" value="1"/>
</dbReference>
<name>A0A165DIQ8_9APHY</name>
<protein>
    <submittedName>
        <fullName evidence="3">Alpha/beta-hydrolase</fullName>
    </submittedName>
</protein>
<gene>
    <name evidence="3" type="ORF">LAESUDRAFT_727543</name>
</gene>
<dbReference type="GO" id="GO:0016020">
    <property type="term" value="C:membrane"/>
    <property type="evidence" value="ECO:0007669"/>
    <property type="project" value="TreeGrafter"/>
</dbReference>
<organism evidence="3 4">
    <name type="scientific">Laetiporus sulphureus 93-53</name>
    <dbReference type="NCBI Taxonomy" id="1314785"/>
    <lineage>
        <taxon>Eukaryota</taxon>
        <taxon>Fungi</taxon>
        <taxon>Dikarya</taxon>
        <taxon>Basidiomycota</taxon>
        <taxon>Agaricomycotina</taxon>
        <taxon>Agaricomycetes</taxon>
        <taxon>Polyporales</taxon>
        <taxon>Laetiporus</taxon>
    </lineage>
</organism>
<dbReference type="InParanoid" id="A0A165DIQ8"/>
<evidence type="ECO:0000256" key="1">
    <source>
        <dbReference type="ARBA" id="ARBA00022801"/>
    </source>
</evidence>
<dbReference type="InterPro" id="IPR029058">
    <property type="entry name" value="AB_hydrolase_fold"/>
</dbReference>
<dbReference type="Gene3D" id="3.40.50.1820">
    <property type="entry name" value="alpha/beta hydrolase"/>
    <property type="match status" value="1"/>
</dbReference>
<dbReference type="GeneID" id="63826271"/>
<dbReference type="PANTHER" id="PTHR43798">
    <property type="entry name" value="MONOACYLGLYCEROL LIPASE"/>
    <property type="match status" value="1"/>
</dbReference>
<accession>A0A165DIQ8</accession>
<evidence type="ECO:0000259" key="2">
    <source>
        <dbReference type="Pfam" id="PF00561"/>
    </source>
</evidence>
<evidence type="ECO:0000313" key="3">
    <source>
        <dbReference type="EMBL" id="KZT04972.1"/>
    </source>
</evidence>
<keyword evidence="4" id="KW-1185">Reference proteome</keyword>
<dbReference type="InterPro" id="IPR000073">
    <property type="entry name" value="AB_hydrolase_1"/>
</dbReference>
<feature type="domain" description="AB hydrolase-1" evidence="2">
    <location>
        <begin position="29"/>
        <end position="268"/>
    </location>
</feature>
<evidence type="ECO:0000313" key="4">
    <source>
        <dbReference type="Proteomes" id="UP000076871"/>
    </source>
</evidence>
<dbReference type="Proteomes" id="UP000076871">
    <property type="component" value="Unassembled WGS sequence"/>
</dbReference>
<dbReference type="RefSeq" id="XP_040762712.1">
    <property type="nucleotide sequence ID" value="XM_040909242.1"/>
</dbReference>
<dbReference type="STRING" id="1314785.A0A165DIQ8"/>
<sequence length="287" mass="31659">MAPSPIVKIVRSSDGNPIYAEAIGDPSKPSMVLVHGFNLSAAALDRLFFDKRLLEDVYMVRFDMRGHGRSGKPVKPEGYISSLFADDYATVVRAFNLKTPIYVGWSYGCTVATDICAKLGPKPFAGLVFMTALPYLGPMLYQVGKPEVLSLLPPITVNDDTTQYNSMKVAFMDTMFTRPEEVDFNLKAALIGQAVLQPPEVTKLILTRTQDPSGLFEAGRQGMPMLILSGGADKQVNNHVVINGMSPYFNNLDLYTIENGGHMPFYEHKDEVVDALLKFVRRVLISA</sequence>
<dbReference type="GO" id="GO:0016787">
    <property type="term" value="F:hydrolase activity"/>
    <property type="evidence" value="ECO:0007669"/>
    <property type="project" value="UniProtKB-KW"/>
</dbReference>
<dbReference type="Pfam" id="PF00561">
    <property type="entry name" value="Abhydrolase_1"/>
    <property type="match status" value="1"/>
</dbReference>
<keyword evidence="1 3" id="KW-0378">Hydrolase</keyword>